<dbReference type="InterPro" id="IPR011990">
    <property type="entry name" value="TPR-like_helical_dom_sf"/>
</dbReference>
<evidence type="ECO:0000313" key="3">
    <source>
        <dbReference type="EMBL" id="SEA96610.1"/>
    </source>
</evidence>
<keyword evidence="1" id="KW-0802">TPR repeat</keyword>
<gene>
    <name evidence="3" type="ORF">SAMN05444145_11072</name>
</gene>
<feature type="signal peptide" evidence="2">
    <location>
        <begin position="1"/>
        <end position="19"/>
    </location>
</feature>
<accession>A0A1H4FIF9</accession>
<keyword evidence="2" id="KW-0732">Signal</keyword>
<reference evidence="3 4" key="1">
    <citation type="submission" date="2016-10" db="EMBL/GenBank/DDBJ databases">
        <authorList>
            <person name="de Groot N.N."/>
        </authorList>
    </citation>
    <scope>NUCLEOTIDE SEQUENCE [LARGE SCALE GENOMIC DNA]</scope>
    <source>
        <strain evidence="3 4">DSM 25383</strain>
    </source>
</reference>
<dbReference type="PROSITE" id="PS50005">
    <property type="entry name" value="TPR"/>
    <property type="match status" value="1"/>
</dbReference>
<dbReference type="SUPFAM" id="SSF48452">
    <property type="entry name" value="TPR-like"/>
    <property type="match status" value="2"/>
</dbReference>
<dbReference type="Proteomes" id="UP000183253">
    <property type="component" value="Unassembled WGS sequence"/>
</dbReference>
<organism evidence="3 4">
    <name type="scientific">Alistipes timonensis JC136</name>
    <dbReference type="NCBI Taxonomy" id="1033731"/>
    <lineage>
        <taxon>Bacteria</taxon>
        <taxon>Pseudomonadati</taxon>
        <taxon>Bacteroidota</taxon>
        <taxon>Bacteroidia</taxon>
        <taxon>Bacteroidales</taxon>
        <taxon>Rikenellaceae</taxon>
        <taxon>Alistipes</taxon>
    </lineage>
</organism>
<feature type="repeat" description="TPR" evidence="1">
    <location>
        <begin position="70"/>
        <end position="103"/>
    </location>
</feature>
<dbReference type="OrthoDB" id="1003881at2"/>
<keyword evidence="4" id="KW-1185">Reference proteome</keyword>
<name>A0A1H4FIF9_9BACT</name>
<dbReference type="RefSeq" id="WP_010266148.1">
    <property type="nucleotide sequence ID" value="NZ_CAEG01000018.1"/>
</dbReference>
<sequence length="319" mass="34225">MKKLFVSVIALLAAVSLSAQDLTAIYNEAAAAYGAKNYAGAAAKFEQVIDQGLDNEDAASLVATAKKTLPNCYFYLGGGALKAKNYDEALKNFTKSAELAELYGDMNQMAKANGWVAKMYQIQGGDAFNNKDYVTAAGIFEKGYKADPDNTDMALNLAMSYCEMFMNTGDMAQYEKGMDVYEAIAAKTHPKYAEAVAKAKEMMTLYTNNMVAKLQEANNFDGIIAAADAMLAKNPASALAEKVRLQAYANKKDFSKVIELADSAANAQTDPEDKSLMYYLLGAAYNAKEMKPQAIAAFQKVTAGPAAESAKAALAELSK</sequence>
<evidence type="ECO:0008006" key="5">
    <source>
        <dbReference type="Google" id="ProtNLM"/>
    </source>
</evidence>
<protein>
    <recommendedName>
        <fullName evidence="5">Tetratricopeptide repeat-containing protein</fullName>
    </recommendedName>
</protein>
<evidence type="ECO:0000256" key="2">
    <source>
        <dbReference type="SAM" id="SignalP"/>
    </source>
</evidence>
<proteinExistence type="predicted"/>
<evidence type="ECO:0000313" key="4">
    <source>
        <dbReference type="Proteomes" id="UP000183253"/>
    </source>
</evidence>
<dbReference type="Gene3D" id="1.25.40.10">
    <property type="entry name" value="Tetratricopeptide repeat domain"/>
    <property type="match status" value="3"/>
</dbReference>
<dbReference type="AlphaFoldDB" id="A0A1H4FIF9"/>
<dbReference type="InterPro" id="IPR019734">
    <property type="entry name" value="TPR_rpt"/>
</dbReference>
<dbReference type="EMBL" id="FNRI01000010">
    <property type="protein sequence ID" value="SEA96610.1"/>
    <property type="molecule type" value="Genomic_DNA"/>
</dbReference>
<feature type="chain" id="PRO_5010360814" description="Tetratricopeptide repeat-containing protein" evidence="2">
    <location>
        <begin position="20"/>
        <end position="319"/>
    </location>
</feature>
<dbReference type="STRING" id="1033731.SAMN05444145_11072"/>
<dbReference type="SMART" id="SM00028">
    <property type="entry name" value="TPR"/>
    <property type="match status" value="4"/>
</dbReference>
<evidence type="ECO:0000256" key="1">
    <source>
        <dbReference type="PROSITE-ProRule" id="PRU00339"/>
    </source>
</evidence>